<dbReference type="AlphaFoldDB" id="X0VE81"/>
<protein>
    <submittedName>
        <fullName evidence="1">Uncharacterized protein</fullName>
    </submittedName>
</protein>
<proteinExistence type="predicted"/>
<accession>X0VE81</accession>
<sequence length="52" mass="5531">ASMVLAGIITKTGRTVSNGFTKSEVCRVSKECLEELKGKKDERPNSEAGSST</sequence>
<feature type="non-terminal residue" evidence="1">
    <location>
        <position position="1"/>
    </location>
</feature>
<dbReference type="EMBL" id="BARS01032604">
    <property type="protein sequence ID" value="GAG16464.1"/>
    <property type="molecule type" value="Genomic_DNA"/>
</dbReference>
<name>X0VE81_9ZZZZ</name>
<comment type="caution">
    <text evidence="1">The sequence shown here is derived from an EMBL/GenBank/DDBJ whole genome shotgun (WGS) entry which is preliminary data.</text>
</comment>
<organism evidence="1">
    <name type="scientific">marine sediment metagenome</name>
    <dbReference type="NCBI Taxonomy" id="412755"/>
    <lineage>
        <taxon>unclassified sequences</taxon>
        <taxon>metagenomes</taxon>
        <taxon>ecological metagenomes</taxon>
    </lineage>
</organism>
<evidence type="ECO:0000313" key="1">
    <source>
        <dbReference type="EMBL" id="GAG16464.1"/>
    </source>
</evidence>
<reference evidence="1" key="1">
    <citation type="journal article" date="2014" name="Front. Microbiol.">
        <title>High frequency of phylogenetically diverse reductive dehalogenase-homologous genes in deep subseafloor sedimentary metagenomes.</title>
        <authorList>
            <person name="Kawai M."/>
            <person name="Futagami T."/>
            <person name="Toyoda A."/>
            <person name="Takaki Y."/>
            <person name="Nishi S."/>
            <person name="Hori S."/>
            <person name="Arai W."/>
            <person name="Tsubouchi T."/>
            <person name="Morono Y."/>
            <person name="Uchiyama I."/>
            <person name="Ito T."/>
            <person name="Fujiyama A."/>
            <person name="Inagaki F."/>
            <person name="Takami H."/>
        </authorList>
    </citation>
    <scope>NUCLEOTIDE SEQUENCE</scope>
    <source>
        <strain evidence="1">Expedition CK06-06</strain>
    </source>
</reference>
<gene>
    <name evidence="1" type="ORF">S01H1_50594</name>
</gene>